<name>X1RNI0_9ZZZZ</name>
<comment type="caution">
    <text evidence="2">The sequence shown here is derived from an EMBL/GenBank/DDBJ whole genome shotgun (WGS) entry which is preliminary data.</text>
</comment>
<evidence type="ECO:0000256" key="1">
    <source>
        <dbReference type="SAM" id="Phobius"/>
    </source>
</evidence>
<reference evidence="2" key="1">
    <citation type="journal article" date="2014" name="Front. Microbiol.">
        <title>High frequency of phylogenetically diverse reductive dehalogenase-homologous genes in deep subseafloor sedimentary metagenomes.</title>
        <authorList>
            <person name="Kawai M."/>
            <person name="Futagami T."/>
            <person name="Toyoda A."/>
            <person name="Takaki Y."/>
            <person name="Nishi S."/>
            <person name="Hori S."/>
            <person name="Arai W."/>
            <person name="Tsubouchi T."/>
            <person name="Morono Y."/>
            <person name="Uchiyama I."/>
            <person name="Ito T."/>
            <person name="Fujiyama A."/>
            <person name="Inagaki F."/>
            <person name="Takami H."/>
        </authorList>
    </citation>
    <scope>NUCLEOTIDE SEQUENCE</scope>
    <source>
        <strain evidence="2">Expedition CK06-06</strain>
    </source>
</reference>
<dbReference type="AlphaFoldDB" id="X1RNI0"/>
<sequence>MSILYESLGESIEDTLEITIDVPTPKPKLNWKTAAILIVPGALLIFLAKLPKKV</sequence>
<protein>
    <submittedName>
        <fullName evidence="2">Uncharacterized protein</fullName>
    </submittedName>
</protein>
<keyword evidence="1" id="KW-1133">Transmembrane helix</keyword>
<evidence type="ECO:0000313" key="2">
    <source>
        <dbReference type="EMBL" id="GAI57069.1"/>
    </source>
</evidence>
<proteinExistence type="predicted"/>
<keyword evidence="1" id="KW-0472">Membrane</keyword>
<organism evidence="2">
    <name type="scientific">marine sediment metagenome</name>
    <dbReference type="NCBI Taxonomy" id="412755"/>
    <lineage>
        <taxon>unclassified sequences</taxon>
        <taxon>metagenomes</taxon>
        <taxon>ecological metagenomes</taxon>
    </lineage>
</organism>
<dbReference type="EMBL" id="BARV01038082">
    <property type="protein sequence ID" value="GAI57069.1"/>
    <property type="molecule type" value="Genomic_DNA"/>
</dbReference>
<accession>X1RNI0</accession>
<keyword evidence="1" id="KW-0812">Transmembrane</keyword>
<gene>
    <name evidence="2" type="ORF">S06H3_58764</name>
</gene>
<feature type="transmembrane region" description="Helical" evidence="1">
    <location>
        <begin position="29"/>
        <end position="48"/>
    </location>
</feature>